<accession>A0A3A4QVU0</accession>
<proteinExistence type="predicted"/>
<keyword evidence="1" id="KW-0732">Signal</keyword>
<evidence type="ECO:0000259" key="2">
    <source>
        <dbReference type="PROSITE" id="PS50853"/>
    </source>
</evidence>
<feature type="domain" description="Fibronectin type-III" evidence="2">
    <location>
        <begin position="956"/>
        <end position="1057"/>
    </location>
</feature>
<feature type="chain" id="PRO_5017186405" description="Fibronectin type-III domain-containing protein" evidence="1">
    <location>
        <begin position="24"/>
        <end position="1526"/>
    </location>
</feature>
<reference evidence="3 4" key="1">
    <citation type="journal article" date="2017" name="ISME J.">
        <title>Energy and carbon metabolisms in a deep terrestrial subsurface fluid microbial community.</title>
        <authorList>
            <person name="Momper L."/>
            <person name="Jungbluth S.P."/>
            <person name="Lee M.D."/>
            <person name="Amend J.P."/>
        </authorList>
    </citation>
    <scope>NUCLEOTIDE SEQUENCE [LARGE SCALE GENOMIC DNA]</scope>
    <source>
        <strain evidence="3">SURF_26</strain>
    </source>
</reference>
<organism evidence="3 4">
    <name type="scientific">Candidatus Auribacter fodinae</name>
    <dbReference type="NCBI Taxonomy" id="2093366"/>
    <lineage>
        <taxon>Bacteria</taxon>
        <taxon>Pseudomonadati</taxon>
        <taxon>Candidatus Auribacterota</taxon>
        <taxon>Candidatus Auribacteria</taxon>
        <taxon>Candidatus Auribacterales</taxon>
        <taxon>Candidatus Auribacteraceae</taxon>
        <taxon>Candidatus Auribacter</taxon>
    </lineage>
</organism>
<dbReference type="PROSITE" id="PS50853">
    <property type="entry name" value="FN3"/>
    <property type="match status" value="1"/>
</dbReference>
<comment type="caution">
    <text evidence="3">The sequence shown here is derived from an EMBL/GenBank/DDBJ whole genome shotgun (WGS) entry which is preliminary data.</text>
</comment>
<gene>
    <name evidence="3" type="ORF">C4541_11290</name>
</gene>
<feature type="signal peptide" evidence="1">
    <location>
        <begin position="1"/>
        <end position="23"/>
    </location>
</feature>
<evidence type="ECO:0000313" key="3">
    <source>
        <dbReference type="EMBL" id="RJP56862.1"/>
    </source>
</evidence>
<evidence type="ECO:0000313" key="4">
    <source>
        <dbReference type="Proteomes" id="UP000266426"/>
    </source>
</evidence>
<name>A0A3A4QVU0_9BACT</name>
<dbReference type="EMBL" id="QZJZ01000089">
    <property type="protein sequence ID" value="RJP56862.1"/>
    <property type="molecule type" value="Genomic_DNA"/>
</dbReference>
<dbReference type="Proteomes" id="UP000266426">
    <property type="component" value="Unassembled WGS sequence"/>
</dbReference>
<evidence type="ECO:0000256" key="1">
    <source>
        <dbReference type="SAM" id="SignalP"/>
    </source>
</evidence>
<protein>
    <recommendedName>
        <fullName evidence="2">Fibronectin type-III domain-containing protein</fullName>
    </recommendedName>
</protein>
<sequence>MKKRFVLLLIILMSLCTEAFLQAQDDTRGLWVWTITSDVIDDYFSDNGTRREELLSFIAAPHGDTSQKITRLYMSSYSYMLYKPKKMRRFLADMNYRGIEVFVVISDPRFALPDKEKPGQYPNYNFDKAYNAKFQAHLFDNDTKNGIIPFLERGDFAHEKFAGIMLDIEPHLLGVGNFAEVPYKWDLDDSKQEFPVVWHTYIDNLKFCRQQVDDYNSSHSGENLLFSDAIPSFMNDKYYPADNDSSLMDEIMKHVDFYTVMAYKDNDGATADIIPIAQDEVDAAQLASKECIVTLETTKNLNDPDDIPDSTTFWEEGYNHLHDSIQYIKDSFSGNTGFAGISIHSFADNDTPLRGYQHLEPDGPGTAGTPANKAPVITITSPNGFPVDGVDFSSTNGMLIEWDAFLPDMYGYTITLYYAKESELDNESAWQSNQFYSHAFSAPSSENAVVHGSYLWNPPANVKSSVNEISGKRDGLLIIAKITYPSTLLATFDTTDYGLAVNEGDFDWSPPLRATMDTGVFADQNFQDMQIIPDNDGNLHAVFYIYWGARGLYYSMGSNFGETWTTPVQLATIAGGTAIAPKPSFSLNGDHAAVVWREKHPTNVWPTLPLVNLKIRLGSRGSSGLINWQTERTVSLNGVSVIDINFPDVFVDDNGNAHLTWYAFRPAWFTFIEYVKFSYNGSTWLQDTYEIVSLADKSAYVLNTPSIAVSDSVHVIWGKYKCTSPYSMNIEERTKTGTTWSSVRTVSTYGYSADQTFAFDGDQPPYEKPIYFPKIVTMDNVLYVTWQVTTKGPGDPNGHSLPDYSSIYFSKRTLAGSWDTPTLIASQGYTPDISLWDDDNNSLTAPVIQLVYSNNFAVYRLDGSDPQYEGTLNFTESSNNGATWSSVEKFAENADNDGLGIRIPYNNHPGGERGWHIFSYPFIYTTPDGITITCWVNGKVANEKYFKLRNKFVVTEPTAPFVNYHENDNDTFVVSWSIPENNGVAPSGYFLQRIINNDFTNPVVLNGGNPIRQLSYVDNDTSISSENYYRYQLSFGAGVSGRSYWSDGSNPIRIEQDLLIENFENDSINNTKHSGITYFQYGTEYEQMTVKELKLSASERYTNDGGDGNCLKITYVDVANNDSKGAGLAMLFPSVMDFSSYGSLDLAIKFNPENPQYVTRTIKISLSEADSGEGFNIGGPIQIPADGAWHEIHLFFDLTEFSNPAGNPDGNIERVLELDRISSVNINIYGPPSTSFFIDGMRLNKTPFVNITSGGDIYRDFENPTENNGNNGMIKGIVLNPTSPIEIQFGNAQDPWYLLIYSDGYVIDVDGEYALDNDGHKIPVNRDGMVVAEHPEYNIPLKLWTKTFGPPRFSTAAYPAGYPPIEGYFWSGYNFNKAEEPDNQGDIVDFYDNESGTFVEGSLSGQYSFDLDGDGFQQGDNFFTLADPEKEKNLLLSESPAWLFIPYRDNNETTPEADAVVMHDYDDTTWRILASSFIGSSEHKLQLYFSAYIGLKQVMYSLPEHRQIIGEYADFSTRVYIDLVNN</sequence>
<dbReference type="InterPro" id="IPR003961">
    <property type="entry name" value="FN3_dom"/>
</dbReference>